<dbReference type="GO" id="GO:0051603">
    <property type="term" value="P:proteolysis involved in protein catabolic process"/>
    <property type="evidence" value="ECO:0007669"/>
    <property type="project" value="TreeGrafter"/>
</dbReference>
<dbReference type="AlphaFoldDB" id="A0A6P1T2D8"/>
<dbReference type="GO" id="GO:0016020">
    <property type="term" value="C:membrane"/>
    <property type="evidence" value="ECO:0007669"/>
    <property type="project" value="TreeGrafter"/>
</dbReference>
<evidence type="ECO:0000256" key="4">
    <source>
        <dbReference type="ARBA" id="ARBA00022833"/>
    </source>
</evidence>
<evidence type="ECO:0000313" key="8">
    <source>
        <dbReference type="EMBL" id="QHQ35479.1"/>
    </source>
</evidence>
<organism evidence="8 9">
    <name type="scientific">Algicella marina</name>
    <dbReference type="NCBI Taxonomy" id="2683284"/>
    <lineage>
        <taxon>Bacteria</taxon>
        <taxon>Pseudomonadati</taxon>
        <taxon>Pseudomonadota</taxon>
        <taxon>Alphaproteobacteria</taxon>
        <taxon>Rhodobacterales</taxon>
        <taxon>Paracoccaceae</taxon>
        <taxon>Algicella</taxon>
    </lineage>
</organism>
<evidence type="ECO:0000256" key="6">
    <source>
        <dbReference type="RuleBase" id="RU003983"/>
    </source>
</evidence>
<keyword evidence="5 6" id="KW-0482">Metalloprotease</keyword>
<dbReference type="KEGG" id="amaq:GO499_09895"/>
<dbReference type="Gene3D" id="3.30.2010.10">
    <property type="entry name" value="Metalloproteases ('zincins'), catalytic domain"/>
    <property type="match status" value="1"/>
</dbReference>
<accession>A0A6P1T2D8</accession>
<comment type="similarity">
    <text evidence="6">Belongs to the peptidase M48 family.</text>
</comment>
<evidence type="ECO:0000256" key="3">
    <source>
        <dbReference type="ARBA" id="ARBA00022801"/>
    </source>
</evidence>
<dbReference type="GO" id="GO:0046872">
    <property type="term" value="F:metal ion binding"/>
    <property type="evidence" value="ECO:0007669"/>
    <property type="project" value="UniProtKB-KW"/>
</dbReference>
<name>A0A6P1T2D8_9RHOB</name>
<evidence type="ECO:0000259" key="7">
    <source>
        <dbReference type="Pfam" id="PF01435"/>
    </source>
</evidence>
<dbReference type="Pfam" id="PF01435">
    <property type="entry name" value="Peptidase_M48"/>
    <property type="match status" value="1"/>
</dbReference>
<evidence type="ECO:0000256" key="2">
    <source>
        <dbReference type="ARBA" id="ARBA00022723"/>
    </source>
</evidence>
<evidence type="ECO:0000256" key="1">
    <source>
        <dbReference type="ARBA" id="ARBA00022670"/>
    </source>
</evidence>
<keyword evidence="3 6" id="KW-0378">Hydrolase</keyword>
<dbReference type="PANTHER" id="PTHR22726:SF1">
    <property type="entry name" value="METALLOENDOPEPTIDASE OMA1, MITOCHONDRIAL"/>
    <property type="match status" value="1"/>
</dbReference>
<dbReference type="InterPro" id="IPR051156">
    <property type="entry name" value="Mito/Outer_Membr_Metalloprot"/>
</dbReference>
<keyword evidence="2" id="KW-0479">Metal-binding</keyword>
<keyword evidence="1 6" id="KW-0645">Protease</keyword>
<proteinExistence type="inferred from homology"/>
<dbReference type="Proteomes" id="UP000464495">
    <property type="component" value="Chromosome"/>
</dbReference>
<gene>
    <name evidence="8" type="ORF">GO499_09895</name>
</gene>
<dbReference type="PANTHER" id="PTHR22726">
    <property type="entry name" value="METALLOENDOPEPTIDASE OMA1"/>
    <property type="match status" value="1"/>
</dbReference>
<comment type="cofactor">
    <cofactor evidence="6">
        <name>Zn(2+)</name>
        <dbReference type="ChEBI" id="CHEBI:29105"/>
    </cofactor>
    <text evidence="6">Binds 1 zinc ion per subunit.</text>
</comment>
<dbReference type="RefSeq" id="WP_161862040.1">
    <property type="nucleotide sequence ID" value="NZ_CP046620.1"/>
</dbReference>
<protein>
    <submittedName>
        <fullName evidence="8">M48 family metalloprotease</fullName>
    </submittedName>
</protein>
<dbReference type="InterPro" id="IPR001915">
    <property type="entry name" value="Peptidase_M48"/>
</dbReference>
<sequence>MMWRFAIVLLLAGCGEVVVGPSPDPQRDAPEVARSARAAEASFRRAAGRIEPVAEQVCRTRNPDFGVRGCDYRFQMSTDPRLGQNAFQTIGEDGRPQVVFTLSLLQVMRNDDEVAFVLAHEAAHQVRRHVLRASAQQRLGATLLGTLAAASGTASDESVRAAAGFGAFLGRRAYSKQFEFEADALAVRIARAAGYDPIRGAAPFARFETGSNAFLATHPPSADRLARIEAVAGR</sequence>
<keyword evidence="9" id="KW-1185">Reference proteome</keyword>
<dbReference type="GO" id="GO:0004222">
    <property type="term" value="F:metalloendopeptidase activity"/>
    <property type="evidence" value="ECO:0007669"/>
    <property type="project" value="InterPro"/>
</dbReference>
<reference evidence="8 9" key="1">
    <citation type="submission" date="2019-12" db="EMBL/GenBank/DDBJ databases">
        <title>Complete genome sequence of Algicella marina strain 9Alg 56(T) isolated from the red alga Tichocarpus crinitus.</title>
        <authorList>
            <person name="Kim S.-G."/>
            <person name="Nedashkovskaya O.I."/>
        </authorList>
    </citation>
    <scope>NUCLEOTIDE SEQUENCE [LARGE SCALE GENOMIC DNA]</scope>
    <source>
        <strain evidence="8 9">9Alg 56</strain>
    </source>
</reference>
<evidence type="ECO:0000256" key="5">
    <source>
        <dbReference type="ARBA" id="ARBA00023049"/>
    </source>
</evidence>
<evidence type="ECO:0000313" key="9">
    <source>
        <dbReference type="Proteomes" id="UP000464495"/>
    </source>
</evidence>
<dbReference type="EMBL" id="CP046620">
    <property type="protein sequence ID" value="QHQ35479.1"/>
    <property type="molecule type" value="Genomic_DNA"/>
</dbReference>
<keyword evidence="4 6" id="KW-0862">Zinc</keyword>
<feature type="domain" description="Peptidase M48" evidence="7">
    <location>
        <begin position="70"/>
        <end position="230"/>
    </location>
</feature>